<feature type="domain" description="NADP-dependent oxidoreductase" evidence="2">
    <location>
        <begin position="16"/>
        <end position="330"/>
    </location>
</feature>
<dbReference type="PATRIC" id="fig|1447256.3.peg.1450"/>
<dbReference type="InterPro" id="IPR023210">
    <property type="entry name" value="NADP_OxRdtase_dom"/>
</dbReference>
<dbReference type="RefSeq" id="WP_046996840.1">
    <property type="nucleotide sequence ID" value="NZ_JAIQ01000106.1"/>
</dbReference>
<reference evidence="3 4" key="1">
    <citation type="submission" date="2014-01" db="EMBL/GenBank/DDBJ databases">
        <title>Development of a Comparative Genomic Fingerprinting Assay for High Resolution Genotyping of Arcobacter butzleri.</title>
        <authorList>
            <person name="Webb A.L."/>
            <person name="Inglis G.D."/>
            <person name="Kruczkiewicz P."/>
            <person name="Selinger L.B."/>
            <person name="Taboada E.N."/>
        </authorList>
    </citation>
    <scope>NUCLEOTIDE SEQUENCE [LARGE SCALE GENOMIC DNA]</scope>
    <source>
        <strain evidence="3 4">L348</strain>
    </source>
</reference>
<dbReference type="EMBL" id="JAIQ01000106">
    <property type="protein sequence ID" value="KLD99058.1"/>
    <property type="molecule type" value="Genomic_DNA"/>
</dbReference>
<dbReference type="Proteomes" id="UP000035514">
    <property type="component" value="Unassembled WGS sequence"/>
</dbReference>
<dbReference type="GO" id="GO:0016491">
    <property type="term" value="F:oxidoreductase activity"/>
    <property type="evidence" value="ECO:0007669"/>
    <property type="project" value="UniProtKB-KW"/>
</dbReference>
<evidence type="ECO:0000259" key="2">
    <source>
        <dbReference type="Pfam" id="PF00248"/>
    </source>
</evidence>
<evidence type="ECO:0000313" key="3">
    <source>
        <dbReference type="EMBL" id="KLD99058.1"/>
    </source>
</evidence>
<protein>
    <submittedName>
        <fullName evidence="3">Aldo/keto reductase</fullName>
    </submittedName>
</protein>
<dbReference type="PANTHER" id="PTHR43364">
    <property type="entry name" value="NADH-SPECIFIC METHYLGLYOXAL REDUCTASE-RELATED"/>
    <property type="match status" value="1"/>
</dbReference>
<gene>
    <name evidence="3" type="ORF">AA20_07420</name>
</gene>
<sequence length="339" mass="38150">MEFRYIGKSGLRVSSICLGTMTFGSTTDEKEAFNIMDKAYENGINFFDTAEIYPVPPKANTVGITENIVGKWLKTKQRDSIILATKVAGAASGWFVPPVRHGLTAIDSFHIKKAIEGSLKKLQTDYIDLYQMHWPDTIVPIEESLKAFDELVKEGKVRYIGTSNDSAYGLTKANETSKNKNLSRFESIQNNFSLLNPRFFDELANVCRKENISLLPYSPMAGGVLSGKYNGNFYPQDARFTSYLNNESKRVRLMADRFVNDKTLKATVKYLELAKEYNVSPVTLAISYSKHFDFVASTIIGARVLSQLDDSLKAFAFKIDDELLSKIEIIQKEILYPMG</sequence>
<dbReference type="InterPro" id="IPR050523">
    <property type="entry name" value="AKR_Detox_Biosynth"/>
</dbReference>
<keyword evidence="1" id="KW-0560">Oxidoreductase</keyword>
<dbReference type="Gene3D" id="3.20.20.100">
    <property type="entry name" value="NADP-dependent oxidoreductase domain"/>
    <property type="match status" value="1"/>
</dbReference>
<dbReference type="CDD" id="cd19094">
    <property type="entry name" value="AKR_Tas-like"/>
    <property type="match status" value="1"/>
</dbReference>
<name>A0A0G9JXR5_9BACT</name>
<organism evidence="3 4">
    <name type="scientific">Aliarcobacter butzleri L348</name>
    <dbReference type="NCBI Taxonomy" id="1447256"/>
    <lineage>
        <taxon>Bacteria</taxon>
        <taxon>Pseudomonadati</taxon>
        <taxon>Campylobacterota</taxon>
        <taxon>Epsilonproteobacteria</taxon>
        <taxon>Campylobacterales</taxon>
        <taxon>Arcobacteraceae</taxon>
        <taxon>Aliarcobacter</taxon>
    </lineage>
</organism>
<comment type="caution">
    <text evidence="3">The sequence shown here is derived from an EMBL/GenBank/DDBJ whole genome shotgun (WGS) entry which is preliminary data.</text>
</comment>
<evidence type="ECO:0000313" key="4">
    <source>
        <dbReference type="Proteomes" id="UP000035514"/>
    </source>
</evidence>
<accession>A0A0G9JXR5</accession>
<dbReference type="GO" id="GO:0005829">
    <property type="term" value="C:cytosol"/>
    <property type="evidence" value="ECO:0007669"/>
    <property type="project" value="TreeGrafter"/>
</dbReference>
<dbReference type="PANTHER" id="PTHR43364:SF4">
    <property type="entry name" value="NAD(P)-LINKED OXIDOREDUCTASE SUPERFAMILY PROTEIN"/>
    <property type="match status" value="1"/>
</dbReference>
<dbReference type="InterPro" id="IPR036812">
    <property type="entry name" value="NAD(P)_OxRdtase_dom_sf"/>
</dbReference>
<proteinExistence type="predicted"/>
<dbReference type="SUPFAM" id="SSF51430">
    <property type="entry name" value="NAD(P)-linked oxidoreductase"/>
    <property type="match status" value="1"/>
</dbReference>
<dbReference type="Pfam" id="PF00248">
    <property type="entry name" value="Aldo_ket_red"/>
    <property type="match status" value="1"/>
</dbReference>
<dbReference type="AlphaFoldDB" id="A0A0G9JXR5"/>
<evidence type="ECO:0000256" key="1">
    <source>
        <dbReference type="ARBA" id="ARBA00023002"/>
    </source>
</evidence>